<proteinExistence type="predicted"/>
<evidence type="ECO:0000313" key="2">
    <source>
        <dbReference type="EMBL" id="MDF2255363.1"/>
    </source>
</evidence>
<gene>
    <name evidence="2" type="ORF">P2L57_06370</name>
</gene>
<dbReference type="RefSeq" id="WP_275809643.1">
    <property type="nucleotide sequence ID" value="NZ_BAAANM010000011.1"/>
</dbReference>
<dbReference type="PROSITE" id="PS51737">
    <property type="entry name" value="RECOMBINASE_DNA_BIND"/>
    <property type="match status" value="1"/>
</dbReference>
<dbReference type="InterPro" id="IPR050639">
    <property type="entry name" value="SSR_resolvase"/>
</dbReference>
<evidence type="ECO:0000259" key="1">
    <source>
        <dbReference type="PROSITE" id="PS51737"/>
    </source>
</evidence>
<dbReference type="Pfam" id="PF07508">
    <property type="entry name" value="Recombinase"/>
    <property type="match status" value="1"/>
</dbReference>
<protein>
    <submittedName>
        <fullName evidence="2">Recombinase family protein</fullName>
    </submittedName>
</protein>
<feature type="domain" description="Recombinase" evidence="1">
    <location>
        <begin position="196"/>
        <end position="302"/>
    </location>
</feature>
<dbReference type="SUPFAM" id="SSF53041">
    <property type="entry name" value="Resolvase-like"/>
    <property type="match status" value="1"/>
</dbReference>
<dbReference type="Pfam" id="PF13408">
    <property type="entry name" value="Zn_ribbon_recom"/>
    <property type="match status" value="1"/>
</dbReference>
<name>A0ABT5YV64_9ACTN</name>
<sequence length="498" mass="56767">MTTNEQASGPTPLRSRRIAKIAGTQRGKRHRSSWAGETAAIYCRISHVNDDDQTGVDRQQRLCREVAERLQLNVPNDLVFVDNNRSAWSRKRKRKGWDALLNAAREGQVRHILVYHPDRLMRQPYDLEELLQVADDNDLTLHGQANQRDLSDPDDRFFLRIEVAHACRSSDDTSRRLTDATIDRAKDGLPHGGKRRYGYDKTGLKVIPEEAEIVREIFAGYLDGKTPQKLARELNERKVPTALGKEWNPHNVRALLDNYHVAGIRVFRGKEVGDGEWPAIIDRGTWNEARDRRQYRSVPKPADNDSNRFYLLRGIVTCKRCGTYMSGSDGRYLCSRSQRTDSQACGRAASAPTLERFIVDAAIKQLEKLDITGATSAPELGADDKSAIEEDERELEELKAMWDAREIKTREYREMRKTIEDRISSLRRKLVVRPTVEVLKGLVGPQARASWEALEEAEEFERMNAVLRFLFAAVIIDASSTRGRAFDYGRVDIDPNPL</sequence>
<reference evidence="2 3" key="1">
    <citation type="submission" date="2023-03" db="EMBL/GenBank/DDBJ databases">
        <title>Draft genome sequence of type strain Streptomyces ferralitis JCM 14344.</title>
        <authorList>
            <person name="Klaysubun C."/>
            <person name="Duangmal K."/>
        </authorList>
    </citation>
    <scope>NUCLEOTIDE SEQUENCE [LARGE SCALE GENOMIC DNA]</scope>
    <source>
        <strain evidence="2 3">JCM 14344</strain>
    </source>
</reference>
<evidence type="ECO:0000313" key="3">
    <source>
        <dbReference type="Proteomes" id="UP001220022"/>
    </source>
</evidence>
<dbReference type="EMBL" id="JARHTQ010000003">
    <property type="protein sequence ID" value="MDF2255363.1"/>
    <property type="molecule type" value="Genomic_DNA"/>
</dbReference>
<organism evidence="2 3">
    <name type="scientific">Streptantibioticus ferralitis</name>
    <dbReference type="NCBI Taxonomy" id="236510"/>
    <lineage>
        <taxon>Bacteria</taxon>
        <taxon>Bacillati</taxon>
        <taxon>Actinomycetota</taxon>
        <taxon>Actinomycetes</taxon>
        <taxon>Kitasatosporales</taxon>
        <taxon>Streptomycetaceae</taxon>
        <taxon>Streptantibioticus</taxon>
    </lineage>
</organism>
<keyword evidence="3" id="KW-1185">Reference proteome</keyword>
<dbReference type="PANTHER" id="PTHR30461:SF23">
    <property type="entry name" value="DNA RECOMBINASE-RELATED"/>
    <property type="match status" value="1"/>
</dbReference>
<comment type="caution">
    <text evidence="2">The sequence shown here is derived from an EMBL/GenBank/DDBJ whole genome shotgun (WGS) entry which is preliminary data.</text>
</comment>
<dbReference type="InterPro" id="IPR011109">
    <property type="entry name" value="DNA_bind_recombinase_dom"/>
</dbReference>
<dbReference type="InterPro" id="IPR025827">
    <property type="entry name" value="Zn_ribbon_recom_dom"/>
</dbReference>
<dbReference type="PANTHER" id="PTHR30461">
    <property type="entry name" value="DNA-INVERTASE FROM LAMBDOID PROPHAGE"/>
    <property type="match status" value="1"/>
</dbReference>
<dbReference type="InterPro" id="IPR006119">
    <property type="entry name" value="Resolv_N"/>
</dbReference>
<dbReference type="Proteomes" id="UP001220022">
    <property type="component" value="Unassembled WGS sequence"/>
</dbReference>
<dbReference type="InterPro" id="IPR038109">
    <property type="entry name" value="DNA_bind_recomb_sf"/>
</dbReference>
<dbReference type="Gene3D" id="3.90.1750.20">
    <property type="entry name" value="Putative Large Serine Recombinase, Chain B, Domain 2"/>
    <property type="match status" value="1"/>
</dbReference>
<dbReference type="Gene3D" id="3.40.50.1390">
    <property type="entry name" value="Resolvase, N-terminal catalytic domain"/>
    <property type="match status" value="1"/>
</dbReference>
<accession>A0ABT5YV64</accession>
<dbReference type="CDD" id="cd00338">
    <property type="entry name" value="Ser_Recombinase"/>
    <property type="match status" value="1"/>
</dbReference>
<dbReference type="SMART" id="SM00857">
    <property type="entry name" value="Resolvase"/>
    <property type="match status" value="1"/>
</dbReference>
<dbReference type="InterPro" id="IPR036162">
    <property type="entry name" value="Resolvase-like_N_sf"/>
</dbReference>
<dbReference type="Pfam" id="PF00239">
    <property type="entry name" value="Resolvase"/>
    <property type="match status" value="1"/>
</dbReference>